<dbReference type="InterPro" id="IPR011053">
    <property type="entry name" value="Single_hybrid_motif"/>
</dbReference>
<dbReference type="PANTHER" id="PTHR43178">
    <property type="entry name" value="DIHYDROLIPOAMIDE ACETYLTRANSFERASE COMPONENT OF PYRUVATE DEHYDROGENASE COMPLEX"/>
    <property type="match status" value="1"/>
</dbReference>
<dbReference type="PROSITE" id="PS51826">
    <property type="entry name" value="PSBD"/>
    <property type="match status" value="1"/>
</dbReference>
<dbReference type="GO" id="GO:0045333">
    <property type="term" value="P:cellular respiration"/>
    <property type="evidence" value="ECO:0007669"/>
    <property type="project" value="UniProtKB-ARBA"/>
</dbReference>
<dbReference type="InterPro" id="IPR050743">
    <property type="entry name" value="2-oxoacid_DH_E2_comp"/>
</dbReference>
<evidence type="ECO:0000256" key="2">
    <source>
        <dbReference type="ARBA" id="ARBA00004305"/>
    </source>
</evidence>
<dbReference type="InterPro" id="IPR004167">
    <property type="entry name" value="PSBD"/>
</dbReference>
<dbReference type="GO" id="GO:0031405">
    <property type="term" value="F:lipoic acid binding"/>
    <property type="evidence" value="ECO:0007669"/>
    <property type="project" value="TreeGrafter"/>
</dbReference>
<sequence>GISRVPRHLLARKSSLATTLLHTSSKPARWTRSSSYNTPSFPALRNGFHSSVAAQVIKPFLLADIGEGITECEVVQWFVEPGADVLEFDKICEVQSDKASVEITSRYSGVIKKLHYQANDMARVGQPLVDIDVDEGDAVEGDKPSPSEPVLATPPTPESPQPVTSSAPPSKDASILSLATPAVRRVVKENAIDITQIRGSGKNGRVLKEDVFAFVANGIAPETVAPTISSVTNGQPDKTVSLTGHQKAMFKSMTKSLSIPHFGYKDQFELDAAANYRKVITKYLSQHPDRFSFTKISYMPIFIKSLSVALTHYPILNACLLTGEDPTDASKVQIKYRGSHNIGLAMDTPQGLIVPNIKNVQNKSILEVAEDLHRLVELGRKNAIPPPDFKDGTITLSNVGTIGGTYASPVLVTSEVAICALGKTQTLPRYNEEGQVVPKMIMPVSWSADHRVVDGATIARFANLWKLYIEHPELLASELR</sequence>
<name>A0A8H7Q4E4_9FUNG</name>
<comment type="cofactor">
    <cofactor evidence="1 9">
        <name>(R)-lipoate</name>
        <dbReference type="ChEBI" id="CHEBI:83088"/>
    </cofactor>
</comment>
<evidence type="ECO:0000259" key="12">
    <source>
        <dbReference type="PROSITE" id="PS51826"/>
    </source>
</evidence>
<dbReference type="FunFam" id="3.30.559.10:FF:000007">
    <property type="entry name" value="Dihydrolipoamide acetyltransferase component of pyruvate dehydrogenase complex"/>
    <property type="match status" value="1"/>
</dbReference>
<evidence type="ECO:0000256" key="10">
    <source>
        <dbReference type="SAM" id="MobiDB-lite"/>
    </source>
</evidence>
<feature type="non-terminal residue" evidence="13">
    <location>
        <position position="1"/>
    </location>
</feature>
<dbReference type="PROSITE" id="PS00189">
    <property type="entry name" value="LIPOYL"/>
    <property type="match status" value="1"/>
</dbReference>
<protein>
    <recommendedName>
        <fullName evidence="9">Dihydrolipoamide acetyltransferase component of pyruvate dehydrogenase complex</fullName>
        <ecNumber evidence="9">2.3.1.-</ecNumber>
    </recommendedName>
</protein>
<evidence type="ECO:0000259" key="11">
    <source>
        <dbReference type="PROSITE" id="PS50968"/>
    </source>
</evidence>
<dbReference type="SUPFAM" id="SSF47005">
    <property type="entry name" value="Peripheral subunit-binding domain of 2-oxo acid dehydrogenase complex"/>
    <property type="match status" value="1"/>
</dbReference>
<feature type="domain" description="Peripheral subunit-binding (PSBD)" evidence="12">
    <location>
        <begin position="178"/>
        <end position="215"/>
    </location>
</feature>
<comment type="caution">
    <text evidence="13">The sequence shown here is derived from an EMBL/GenBank/DDBJ whole genome shotgun (WGS) entry which is preliminary data.</text>
</comment>
<dbReference type="GO" id="GO:0016407">
    <property type="term" value="F:acetyltransferase activity"/>
    <property type="evidence" value="ECO:0007669"/>
    <property type="project" value="TreeGrafter"/>
</dbReference>
<evidence type="ECO:0000256" key="3">
    <source>
        <dbReference type="ARBA" id="ARBA00007317"/>
    </source>
</evidence>
<feature type="region of interest" description="Disordered" evidence="10">
    <location>
        <begin position="136"/>
        <end position="172"/>
    </location>
</feature>
<dbReference type="InterPro" id="IPR023213">
    <property type="entry name" value="CAT-like_dom_sf"/>
</dbReference>
<gene>
    <name evidence="13" type="ORF">INT44_002399</name>
</gene>
<evidence type="ECO:0000313" key="13">
    <source>
        <dbReference type="EMBL" id="KAG2185606.1"/>
    </source>
</evidence>
<dbReference type="FunFam" id="2.40.50.100:FF:000013">
    <property type="entry name" value="Dihydrolipoamide acetyltransferase component of pyruvate dehydrogenase complex"/>
    <property type="match status" value="1"/>
</dbReference>
<dbReference type="InterPro" id="IPR001078">
    <property type="entry name" value="2-oxoacid_DH_actylTfrase"/>
</dbReference>
<dbReference type="InterPro" id="IPR036625">
    <property type="entry name" value="E3-bd_dom_sf"/>
</dbReference>
<dbReference type="PANTHER" id="PTHR43178:SF5">
    <property type="entry name" value="LIPOAMIDE ACYLTRANSFERASE COMPONENT OF BRANCHED-CHAIN ALPHA-KETO ACID DEHYDROGENASE COMPLEX, MITOCHONDRIAL"/>
    <property type="match status" value="1"/>
</dbReference>
<dbReference type="InterPro" id="IPR000089">
    <property type="entry name" value="Biotin_lipoyl"/>
</dbReference>
<dbReference type="CDD" id="cd06849">
    <property type="entry name" value="lipoyl_domain"/>
    <property type="match status" value="1"/>
</dbReference>
<dbReference type="SUPFAM" id="SSF52777">
    <property type="entry name" value="CoA-dependent acyltransferases"/>
    <property type="match status" value="1"/>
</dbReference>
<keyword evidence="4 9" id="KW-0808">Transferase</keyword>
<dbReference type="EMBL" id="JAEPRA010000005">
    <property type="protein sequence ID" value="KAG2185606.1"/>
    <property type="molecule type" value="Genomic_DNA"/>
</dbReference>
<dbReference type="Gene3D" id="2.40.50.100">
    <property type="match status" value="1"/>
</dbReference>
<keyword evidence="6" id="KW-0809">Transit peptide</keyword>
<keyword evidence="8 9" id="KW-0012">Acyltransferase</keyword>
<evidence type="ECO:0000256" key="1">
    <source>
        <dbReference type="ARBA" id="ARBA00001938"/>
    </source>
</evidence>
<dbReference type="Gene3D" id="4.10.320.10">
    <property type="entry name" value="E3-binding domain"/>
    <property type="match status" value="1"/>
</dbReference>
<proteinExistence type="inferred from homology"/>
<dbReference type="EC" id="2.3.1.-" evidence="9"/>
<dbReference type="Proteomes" id="UP000612746">
    <property type="component" value="Unassembled WGS sequence"/>
</dbReference>
<dbReference type="Pfam" id="PF02817">
    <property type="entry name" value="E3_binding"/>
    <property type="match status" value="1"/>
</dbReference>
<feature type="domain" description="Lipoyl-binding" evidence="11">
    <location>
        <begin position="53"/>
        <end position="132"/>
    </location>
</feature>
<dbReference type="Pfam" id="PF00198">
    <property type="entry name" value="2-oxoacid_dh"/>
    <property type="match status" value="1"/>
</dbReference>
<dbReference type="Gene3D" id="3.30.559.10">
    <property type="entry name" value="Chloramphenicol acetyltransferase-like domain"/>
    <property type="match status" value="1"/>
</dbReference>
<keyword evidence="14" id="KW-1185">Reference proteome</keyword>
<keyword evidence="7" id="KW-0496">Mitochondrion</keyword>
<comment type="subcellular location">
    <subcellularLocation>
        <location evidence="2">Mitochondrion matrix</location>
    </subcellularLocation>
</comment>
<dbReference type="Pfam" id="PF00364">
    <property type="entry name" value="Biotin_lipoyl"/>
    <property type="match status" value="1"/>
</dbReference>
<evidence type="ECO:0000256" key="7">
    <source>
        <dbReference type="ARBA" id="ARBA00023128"/>
    </source>
</evidence>
<organism evidence="13 14">
    <name type="scientific">Umbelopsis vinacea</name>
    <dbReference type="NCBI Taxonomy" id="44442"/>
    <lineage>
        <taxon>Eukaryota</taxon>
        <taxon>Fungi</taxon>
        <taxon>Fungi incertae sedis</taxon>
        <taxon>Mucoromycota</taxon>
        <taxon>Mucoromycotina</taxon>
        <taxon>Umbelopsidomycetes</taxon>
        <taxon>Umbelopsidales</taxon>
        <taxon>Umbelopsidaceae</taxon>
        <taxon>Umbelopsis</taxon>
    </lineage>
</organism>
<dbReference type="SUPFAM" id="SSF51230">
    <property type="entry name" value="Single hybrid motif"/>
    <property type="match status" value="1"/>
</dbReference>
<dbReference type="AlphaFoldDB" id="A0A8H7Q4E4"/>
<dbReference type="PROSITE" id="PS50968">
    <property type="entry name" value="BIOTINYL_LIPOYL"/>
    <property type="match status" value="1"/>
</dbReference>
<dbReference type="InterPro" id="IPR003016">
    <property type="entry name" value="2-oxoA_DH_lipoyl-BS"/>
</dbReference>
<accession>A0A8H7Q4E4</accession>
<dbReference type="GO" id="GO:0005759">
    <property type="term" value="C:mitochondrial matrix"/>
    <property type="evidence" value="ECO:0007669"/>
    <property type="project" value="UniProtKB-SubCell"/>
</dbReference>
<evidence type="ECO:0000256" key="8">
    <source>
        <dbReference type="ARBA" id="ARBA00023315"/>
    </source>
</evidence>
<comment type="similarity">
    <text evidence="3 9">Belongs to the 2-oxoacid dehydrogenase family.</text>
</comment>
<dbReference type="OrthoDB" id="15567at2759"/>
<reference evidence="13" key="1">
    <citation type="submission" date="2020-12" db="EMBL/GenBank/DDBJ databases">
        <title>Metabolic potential, ecology and presence of endohyphal bacteria is reflected in genomic diversity of Mucoromycotina.</title>
        <authorList>
            <person name="Muszewska A."/>
            <person name="Okrasinska A."/>
            <person name="Steczkiewicz K."/>
            <person name="Drgas O."/>
            <person name="Orlowska M."/>
            <person name="Perlinska-Lenart U."/>
            <person name="Aleksandrzak-Piekarczyk T."/>
            <person name="Szatraj K."/>
            <person name="Zielenkiewicz U."/>
            <person name="Pilsyk S."/>
            <person name="Malc E."/>
            <person name="Mieczkowski P."/>
            <person name="Kruszewska J.S."/>
            <person name="Biernat P."/>
            <person name="Pawlowska J."/>
        </authorList>
    </citation>
    <scope>NUCLEOTIDE SEQUENCE</scope>
    <source>
        <strain evidence="13">WA0000051536</strain>
    </source>
</reference>
<evidence type="ECO:0000256" key="9">
    <source>
        <dbReference type="RuleBase" id="RU003423"/>
    </source>
</evidence>
<evidence type="ECO:0000313" key="14">
    <source>
        <dbReference type="Proteomes" id="UP000612746"/>
    </source>
</evidence>
<evidence type="ECO:0000256" key="5">
    <source>
        <dbReference type="ARBA" id="ARBA00022823"/>
    </source>
</evidence>
<keyword evidence="5 9" id="KW-0450">Lipoyl</keyword>
<evidence type="ECO:0000256" key="4">
    <source>
        <dbReference type="ARBA" id="ARBA00022679"/>
    </source>
</evidence>
<evidence type="ECO:0000256" key="6">
    <source>
        <dbReference type="ARBA" id="ARBA00022946"/>
    </source>
</evidence>